<proteinExistence type="predicted"/>
<keyword evidence="2" id="KW-1185">Reference proteome</keyword>
<organism evidence="1 2">
    <name type="scientific">Clostridium novyi B str. ATCC 27606</name>
    <dbReference type="NCBI Taxonomy" id="1443123"/>
    <lineage>
        <taxon>Bacteria</taxon>
        <taxon>Bacillati</taxon>
        <taxon>Bacillota</taxon>
        <taxon>Clostridia</taxon>
        <taxon>Eubacteriales</taxon>
        <taxon>Clostridiaceae</taxon>
        <taxon>Clostridium</taxon>
    </lineage>
</organism>
<gene>
    <name evidence="1" type="ORF">Z959_00350</name>
</gene>
<protein>
    <recommendedName>
        <fullName evidence="3">Peptidase S1 domain-containing protein</fullName>
    </recommendedName>
</protein>
<dbReference type="InterPro" id="IPR043504">
    <property type="entry name" value="Peptidase_S1_PA_chymotrypsin"/>
</dbReference>
<sequence>MNYDCCNCFRICNQYVKRKKIIYICKCQYQYFLSKSNVVGVGLGYKDIDGICTYEECIKVFVTEKISENEIPPKDRVPAVYQGIKTDVVTGGVSTECKLVNRIRPTLCGYAIGVSYGATKSITTGTLGCLVKDEENIYILGSGHVLTGENIIPLGTPITQPSIPYGGIVSRDTVAHLSKFIPLRYISSVEVPENYVDCAIGKVIARSLVIPEISILHKPPLGVSTAKLKQKVIKVGAISEETTGIVESLNTTIYVKYNRGEVLLKDQIITTKMSTKGDSGSLLLDCAGNAIGLLHSDSENNSNYCDISNVLRMLNVSLVTK</sequence>
<evidence type="ECO:0008006" key="3">
    <source>
        <dbReference type="Google" id="ProtNLM"/>
    </source>
</evidence>
<dbReference type="Proteomes" id="UP000027770">
    <property type="component" value="Unassembled WGS sequence"/>
</dbReference>
<dbReference type="RefSeq" id="WP_039220171.1">
    <property type="nucleotide sequence ID" value="NZ_JENW01000103.1"/>
</dbReference>
<comment type="caution">
    <text evidence="1">The sequence shown here is derived from an EMBL/GenBank/DDBJ whole genome shotgun (WGS) entry which is preliminary data.</text>
</comment>
<dbReference type="AlphaFoldDB" id="A0AA40M5L0"/>
<accession>A0AA40M5L0</accession>
<name>A0AA40M5L0_CLONO</name>
<evidence type="ECO:0000313" key="2">
    <source>
        <dbReference type="Proteomes" id="UP000027770"/>
    </source>
</evidence>
<reference evidence="1 2" key="1">
    <citation type="submission" date="2014-02" db="EMBL/GenBank/DDBJ databases">
        <title>Plasmidome dynamics in the species complex Clostridium novyi sensu lato converts strains of independent lineages into distinctly different pathogens.</title>
        <authorList>
            <person name="Skarin H."/>
            <person name="Segerman B."/>
        </authorList>
    </citation>
    <scope>NUCLEOTIDE SEQUENCE [LARGE SCALE GENOMIC DNA]</scope>
    <source>
        <strain evidence="1 2">ATCC 27606</strain>
    </source>
</reference>
<evidence type="ECO:0000313" key="1">
    <source>
        <dbReference type="EMBL" id="KEI15437.1"/>
    </source>
</evidence>
<dbReference type="Gene3D" id="2.40.10.10">
    <property type="entry name" value="Trypsin-like serine proteases"/>
    <property type="match status" value="1"/>
</dbReference>
<dbReference type="InterPro" id="IPR009003">
    <property type="entry name" value="Peptidase_S1_PA"/>
</dbReference>
<dbReference type="SUPFAM" id="SSF50494">
    <property type="entry name" value="Trypsin-like serine proteases"/>
    <property type="match status" value="1"/>
</dbReference>
<dbReference type="EMBL" id="JENW01000103">
    <property type="protein sequence ID" value="KEI15437.1"/>
    <property type="molecule type" value="Genomic_DNA"/>
</dbReference>